<dbReference type="PANTHER" id="PTHR43861">
    <property type="entry name" value="TRANS-ACONITATE 2-METHYLTRANSFERASE-RELATED"/>
    <property type="match status" value="1"/>
</dbReference>
<dbReference type="GO" id="GO:0016740">
    <property type="term" value="F:transferase activity"/>
    <property type="evidence" value="ECO:0007669"/>
    <property type="project" value="UniProtKB-KW"/>
</dbReference>
<dbReference type="AlphaFoldDB" id="X1V2F3"/>
<dbReference type="Gene3D" id="3.40.50.150">
    <property type="entry name" value="Vaccinia Virus protein VP39"/>
    <property type="match status" value="1"/>
</dbReference>
<organism evidence="3">
    <name type="scientific">marine sediment metagenome</name>
    <dbReference type="NCBI Taxonomy" id="412755"/>
    <lineage>
        <taxon>unclassified sequences</taxon>
        <taxon>metagenomes</taxon>
        <taxon>ecological metagenomes</taxon>
    </lineage>
</organism>
<dbReference type="InterPro" id="IPR041698">
    <property type="entry name" value="Methyltransf_25"/>
</dbReference>
<accession>X1V2F3</accession>
<dbReference type="Gene3D" id="2.20.25.110">
    <property type="entry name" value="S-adenosyl-L-methionine-dependent methyltransferases"/>
    <property type="match status" value="1"/>
</dbReference>
<evidence type="ECO:0000256" key="1">
    <source>
        <dbReference type="ARBA" id="ARBA00022679"/>
    </source>
</evidence>
<evidence type="ECO:0000313" key="3">
    <source>
        <dbReference type="EMBL" id="GAI98834.1"/>
    </source>
</evidence>
<sequence length="239" mass="27906">MVKKIYKDIATYYDRLMEGINYEGWIEYIKNICVLNQLNPKTVLDLGCGTGTPTLYLLEEGYRVIGVDGSIEMLKVAKKKLSPFNPVLILSKFENFTIKKKVDLLISLFDSLNNILIEDELLRTFICAENCLRKGGLFVFDLNTIYGLSLMNSSSTFTKESRGVYSIWKSKFDRKRLQTTLSITLFVSENGNYRRIEETHMEKGYSFYTLKRLLRKSGFTKITFYEHLTFRRPRLKTKR</sequence>
<dbReference type="SUPFAM" id="SSF53335">
    <property type="entry name" value="S-adenosyl-L-methionine-dependent methyltransferases"/>
    <property type="match status" value="1"/>
</dbReference>
<reference evidence="3" key="1">
    <citation type="journal article" date="2014" name="Front. Microbiol.">
        <title>High frequency of phylogenetically diverse reductive dehalogenase-homologous genes in deep subseafloor sedimentary metagenomes.</title>
        <authorList>
            <person name="Kawai M."/>
            <person name="Futagami T."/>
            <person name="Toyoda A."/>
            <person name="Takaki Y."/>
            <person name="Nishi S."/>
            <person name="Hori S."/>
            <person name="Arai W."/>
            <person name="Tsubouchi T."/>
            <person name="Morono Y."/>
            <person name="Uchiyama I."/>
            <person name="Ito T."/>
            <person name="Fujiyama A."/>
            <person name="Inagaki F."/>
            <person name="Takami H."/>
        </authorList>
    </citation>
    <scope>NUCLEOTIDE SEQUENCE</scope>
    <source>
        <strain evidence="3">Expedition CK06-06</strain>
    </source>
</reference>
<proteinExistence type="predicted"/>
<dbReference type="InterPro" id="IPR029063">
    <property type="entry name" value="SAM-dependent_MTases_sf"/>
</dbReference>
<dbReference type="EMBL" id="BARW01021052">
    <property type="protein sequence ID" value="GAI98834.1"/>
    <property type="molecule type" value="Genomic_DNA"/>
</dbReference>
<keyword evidence="1" id="KW-0808">Transferase</keyword>
<comment type="caution">
    <text evidence="3">The sequence shown here is derived from an EMBL/GenBank/DDBJ whole genome shotgun (WGS) entry which is preliminary data.</text>
</comment>
<gene>
    <name evidence="3" type="ORF">S12H4_35445</name>
</gene>
<evidence type="ECO:0000259" key="2">
    <source>
        <dbReference type="Pfam" id="PF13649"/>
    </source>
</evidence>
<protein>
    <recommendedName>
        <fullName evidence="2">Methyltransferase domain-containing protein</fullName>
    </recommendedName>
</protein>
<dbReference type="CDD" id="cd02440">
    <property type="entry name" value="AdoMet_MTases"/>
    <property type="match status" value="1"/>
</dbReference>
<feature type="domain" description="Methyltransferase" evidence="2">
    <location>
        <begin position="43"/>
        <end position="136"/>
    </location>
</feature>
<dbReference type="Pfam" id="PF13649">
    <property type="entry name" value="Methyltransf_25"/>
    <property type="match status" value="1"/>
</dbReference>
<name>X1V2F3_9ZZZZ</name>
<feature type="non-terminal residue" evidence="3">
    <location>
        <position position="239"/>
    </location>
</feature>